<evidence type="ECO:0000256" key="2">
    <source>
        <dbReference type="ARBA" id="ARBA00022729"/>
    </source>
</evidence>
<keyword evidence="2" id="KW-0732">Signal</keyword>
<proteinExistence type="predicted"/>
<dbReference type="EMBL" id="JAELUP010000020">
    <property type="protein sequence ID" value="MBJ6361148.1"/>
    <property type="molecule type" value="Genomic_DNA"/>
</dbReference>
<evidence type="ECO:0000256" key="5">
    <source>
        <dbReference type="ARBA" id="ARBA00023288"/>
    </source>
</evidence>
<protein>
    <submittedName>
        <fullName evidence="6">Extracellular solute-binding protein</fullName>
    </submittedName>
</protein>
<keyword evidence="5" id="KW-0449">Lipoprotein</keyword>
<evidence type="ECO:0000256" key="3">
    <source>
        <dbReference type="ARBA" id="ARBA00023136"/>
    </source>
</evidence>
<comment type="caution">
    <text evidence="6">The sequence shown here is derived from an EMBL/GenBank/DDBJ whole genome shotgun (WGS) entry which is preliminary data.</text>
</comment>
<name>A0A934MPR6_9BACL</name>
<keyword evidence="7" id="KW-1185">Reference proteome</keyword>
<keyword evidence="1" id="KW-1003">Cell membrane</keyword>
<reference evidence="6" key="1">
    <citation type="submission" date="2020-12" db="EMBL/GenBank/DDBJ databases">
        <authorList>
            <person name="Huq M.A."/>
        </authorList>
    </citation>
    <scope>NUCLEOTIDE SEQUENCE</scope>
    <source>
        <strain evidence="6">MAHUQ-46</strain>
    </source>
</reference>
<sequence length="536" mass="59202">MNLKRTAMTGVALLLIAGIVLGGCGKDRDTNSAAGSSNSSASSSTTDSNLELSVAAWDIQTGFDNPNAKNDTIYNDLTAKFNVKIKPVQVTWNDWQDKAKVWAASSQLPDIFVNSLATDNPGLYTTWAKQGVIKAIPDDLSAYPNLQKIFSLPSVQPLKVNGKFYMIPRMSYDDSSDWVLDRPIRYRKDWAAQAGFTSEPESFDDFVKMTQAVMKQHPGIIGLSTNNQSYLLTLFLGSFPELTNIKTWVKENDKWIPAFASEKAYTGIEQLRSLYTDGILDKDIAIQKDADGVSKFLAGQSFAVFGLGTMTDDKLASFTKANPGVSASNAIGYMNIWPAADGKRYTFVETPYWSETYFPSSLSDEKFERALKLMDYLASEEFAGLMANGIENVDYKIDNGKSVSLLKDNESLGEKYPITKNLAFLGTWNNGFLYTGKQVVSRNSEMAALQQDQIDTYNKFKSEDTPTPIDFNVFLLSTPAKDKLGSLKISDDIVKVILEKGDPITVWKNILKGYDSKGVQDAIKEVNAEAAKQGIQ</sequence>
<evidence type="ECO:0000256" key="1">
    <source>
        <dbReference type="ARBA" id="ARBA00022475"/>
    </source>
</evidence>
<accession>A0A934MPR6</accession>
<dbReference type="Gene3D" id="3.40.190.10">
    <property type="entry name" value="Periplasmic binding protein-like II"/>
    <property type="match status" value="2"/>
</dbReference>
<evidence type="ECO:0000313" key="7">
    <source>
        <dbReference type="Proteomes" id="UP000640274"/>
    </source>
</evidence>
<dbReference type="Pfam" id="PF13416">
    <property type="entry name" value="SBP_bac_8"/>
    <property type="match status" value="1"/>
</dbReference>
<dbReference type="PANTHER" id="PTHR43649">
    <property type="entry name" value="ARABINOSE-BINDING PROTEIN-RELATED"/>
    <property type="match status" value="1"/>
</dbReference>
<keyword evidence="3" id="KW-0472">Membrane</keyword>
<dbReference type="InterPro" id="IPR050490">
    <property type="entry name" value="Bact_solute-bd_prot1"/>
</dbReference>
<keyword evidence="4" id="KW-0564">Palmitate</keyword>
<dbReference type="Proteomes" id="UP000640274">
    <property type="component" value="Unassembled WGS sequence"/>
</dbReference>
<dbReference type="SUPFAM" id="SSF53850">
    <property type="entry name" value="Periplasmic binding protein-like II"/>
    <property type="match status" value="1"/>
</dbReference>
<dbReference type="AlphaFoldDB" id="A0A934MPR6"/>
<dbReference type="PROSITE" id="PS51257">
    <property type="entry name" value="PROKAR_LIPOPROTEIN"/>
    <property type="match status" value="1"/>
</dbReference>
<gene>
    <name evidence="6" type="ORF">JFN88_07465</name>
</gene>
<dbReference type="RefSeq" id="WP_199018700.1">
    <property type="nucleotide sequence ID" value="NZ_JAELUP010000020.1"/>
</dbReference>
<evidence type="ECO:0000313" key="6">
    <source>
        <dbReference type="EMBL" id="MBJ6361148.1"/>
    </source>
</evidence>
<organism evidence="6 7">
    <name type="scientific">Paenibacillus roseus</name>
    <dbReference type="NCBI Taxonomy" id="2798579"/>
    <lineage>
        <taxon>Bacteria</taxon>
        <taxon>Bacillati</taxon>
        <taxon>Bacillota</taxon>
        <taxon>Bacilli</taxon>
        <taxon>Bacillales</taxon>
        <taxon>Paenibacillaceae</taxon>
        <taxon>Paenibacillus</taxon>
    </lineage>
</organism>
<dbReference type="InterPro" id="IPR006059">
    <property type="entry name" value="SBP"/>
</dbReference>
<evidence type="ECO:0000256" key="4">
    <source>
        <dbReference type="ARBA" id="ARBA00023139"/>
    </source>
</evidence>
<dbReference type="PANTHER" id="PTHR43649:SF33">
    <property type="entry name" value="POLYGALACTURONAN_RHAMNOGALACTURONAN-BINDING PROTEIN YTCQ"/>
    <property type="match status" value="1"/>
</dbReference>